<evidence type="ECO:0000259" key="3">
    <source>
        <dbReference type="PROSITE" id="PS51782"/>
    </source>
</evidence>
<evidence type="ECO:0000313" key="5">
    <source>
        <dbReference type="RefSeq" id="XP_033454770.1"/>
    </source>
</evidence>
<evidence type="ECO:0000256" key="1">
    <source>
        <dbReference type="ARBA" id="ARBA00022669"/>
    </source>
</evidence>
<dbReference type="InterPro" id="IPR018392">
    <property type="entry name" value="LysM"/>
</dbReference>
<dbReference type="InterPro" id="IPR036861">
    <property type="entry name" value="Endochitinase-like_sf"/>
</dbReference>
<evidence type="ECO:0000313" key="4">
    <source>
        <dbReference type="Proteomes" id="UP000504637"/>
    </source>
</evidence>
<dbReference type="OrthoDB" id="1193027at2759"/>
<dbReference type="Gene3D" id="3.30.60.10">
    <property type="entry name" value="Endochitinase-like"/>
    <property type="match status" value="1"/>
</dbReference>
<feature type="signal peptide" evidence="2">
    <location>
        <begin position="1"/>
        <end position="20"/>
    </location>
</feature>
<accession>A0A6J3LR33</accession>
<dbReference type="CDD" id="cd00118">
    <property type="entry name" value="LysM"/>
    <property type="match status" value="1"/>
</dbReference>
<dbReference type="AlphaFoldDB" id="A0A6J3LR33"/>
<organism evidence="5">
    <name type="scientific">Dissoconium aciculare CBS 342.82</name>
    <dbReference type="NCBI Taxonomy" id="1314786"/>
    <lineage>
        <taxon>Eukaryota</taxon>
        <taxon>Fungi</taxon>
        <taxon>Dikarya</taxon>
        <taxon>Ascomycota</taxon>
        <taxon>Pezizomycotina</taxon>
        <taxon>Dothideomycetes</taxon>
        <taxon>Dothideomycetidae</taxon>
        <taxon>Mycosphaerellales</taxon>
        <taxon>Dissoconiaceae</taxon>
        <taxon>Dissoconium</taxon>
    </lineage>
</organism>
<name>A0A6J3LR33_9PEZI</name>
<dbReference type="RefSeq" id="XP_033454770.1">
    <property type="nucleotide sequence ID" value="XM_033602734.1"/>
</dbReference>
<gene>
    <name evidence="5" type="ORF">K489DRAFT_365996</name>
</gene>
<keyword evidence="4" id="KW-1185">Reference proteome</keyword>
<dbReference type="Gene3D" id="3.10.350.10">
    <property type="entry name" value="LysM domain"/>
    <property type="match status" value="1"/>
</dbReference>
<protein>
    <submittedName>
        <fullName evidence="5">Carbohydrate-binding module family 18 protein</fullName>
    </submittedName>
</protein>
<dbReference type="GO" id="GO:0008061">
    <property type="term" value="F:chitin binding"/>
    <property type="evidence" value="ECO:0007669"/>
    <property type="project" value="UniProtKB-KW"/>
</dbReference>
<feature type="domain" description="LysM" evidence="3">
    <location>
        <begin position="53"/>
        <end position="99"/>
    </location>
</feature>
<evidence type="ECO:0000256" key="2">
    <source>
        <dbReference type="SAM" id="SignalP"/>
    </source>
</evidence>
<proteinExistence type="predicted"/>
<dbReference type="InterPro" id="IPR036779">
    <property type="entry name" value="LysM_dom_sf"/>
</dbReference>
<keyword evidence="2" id="KW-0732">Signal</keyword>
<reference evidence="5" key="3">
    <citation type="submission" date="2025-08" db="UniProtKB">
        <authorList>
            <consortium name="RefSeq"/>
        </authorList>
    </citation>
    <scope>IDENTIFICATION</scope>
    <source>
        <strain evidence="5">CBS 342.82</strain>
    </source>
</reference>
<reference evidence="5" key="1">
    <citation type="submission" date="2020-01" db="EMBL/GenBank/DDBJ databases">
        <authorList>
            <consortium name="DOE Joint Genome Institute"/>
            <person name="Haridas S."/>
            <person name="Albert R."/>
            <person name="Binder M."/>
            <person name="Bloem J."/>
            <person name="Labutti K."/>
            <person name="Salamov A."/>
            <person name="Andreopoulos B."/>
            <person name="Baker S.E."/>
            <person name="Barry K."/>
            <person name="Bills G."/>
            <person name="Bluhm B.H."/>
            <person name="Cannon C."/>
            <person name="Castanera R."/>
            <person name="Culley D.E."/>
            <person name="Daum C."/>
            <person name="Ezra D."/>
            <person name="Gonzalez J.B."/>
            <person name="Henrissat B."/>
            <person name="Kuo A."/>
            <person name="Liang C."/>
            <person name="Lipzen A."/>
            <person name="Lutzoni F."/>
            <person name="Magnuson J."/>
            <person name="Mondo S."/>
            <person name="Nolan M."/>
            <person name="Ohm R."/>
            <person name="Pangilinan J."/>
            <person name="Park H.-J."/>
            <person name="Ramirez L."/>
            <person name="Alfaro M."/>
            <person name="Sun H."/>
            <person name="Tritt A."/>
            <person name="Yoshinaga Y."/>
            <person name="Zwiers L.-H."/>
            <person name="Turgeon B.G."/>
            <person name="Goodwin S.B."/>
            <person name="Spatafora J.W."/>
            <person name="Crous P.W."/>
            <person name="Grigoriev I.V."/>
        </authorList>
    </citation>
    <scope>NUCLEOTIDE SEQUENCE</scope>
    <source>
        <strain evidence="5">CBS 342.82</strain>
    </source>
</reference>
<dbReference type="GeneID" id="54360534"/>
<reference evidence="5" key="2">
    <citation type="submission" date="2020-04" db="EMBL/GenBank/DDBJ databases">
        <authorList>
            <consortium name="NCBI Genome Project"/>
        </authorList>
    </citation>
    <scope>NUCLEOTIDE SEQUENCE</scope>
    <source>
        <strain evidence="5">CBS 342.82</strain>
    </source>
</reference>
<dbReference type="PROSITE" id="PS51782">
    <property type="entry name" value="LYSM"/>
    <property type="match status" value="1"/>
</dbReference>
<feature type="chain" id="PRO_5026856208" evidence="2">
    <location>
        <begin position="21"/>
        <end position="292"/>
    </location>
</feature>
<sequence length="292" mass="31091">MALIVRSLLIIQCVAICVSALAPRNECQPATFNNKRSSIGISANNVNCRYTTMTSKLVSEFTCSEIVQKYQIALRDFHALNPEIGSDCKNVQPDTAYCVFGFMEPLRAWDGKCGPSHGNASCLGTDKQCCNSKTFTCGNSQEDCATGVCYSGACQSALQFGYSLDGKCGPAHDNKICGGVWGSCCNKNGQCGSGDGFCTDENCFSGECVRTPEPERRPVPGVQIQAPWQVGSTPDGTCGGPNHYTCDVVFGTCCGSKGVCGSVQQCDEGCQTRYGKCNNGSAVVYHGDYGRF</sequence>
<keyword evidence="1" id="KW-0147">Chitin-binding</keyword>
<dbReference type="Proteomes" id="UP000504637">
    <property type="component" value="Unplaced"/>
</dbReference>